<sequence>MPLGVQENDLLTLAAGVESASQHPLASAIVEAAKARKLPTADAPEKFENLPGRGLRAEAGGGTVLAGNRRLMEESGVDLTAMERDESRLAGRGQTPMYFARDGKLLGLISVADQVKATSTDAVAALKAQDIRTVLLTGDNQVAANAIAAQGGVDEVVAEVLPEEKAGVIRQLQSEGKIVMMVGDGINDAPALAQADVGCAIGNGSDIAVESAQVILMRGDLRDVARAIRLSRLTIRDIKQNLFWAFCYNTVGIPIAAGALFLSYGLLLSPMIAGAAMSLSSICVVTNALRLGRKKL</sequence>
<gene>
    <name evidence="7" type="primary">copA_24</name>
    <name evidence="7" type="ORF">SDC9_65659</name>
</gene>
<keyword evidence="2 6" id="KW-0812">Transmembrane</keyword>
<keyword evidence="3" id="KW-1278">Translocase</keyword>
<dbReference type="InterPro" id="IPR036412">
    <property type="entry name" value="HAD-like_sf"/>
</dbReference>
<dbReference type="EMBL" id="VSSQ01003138">
    <property type="protein sequence ID" value="MPM19241.1"/>
    <property type="molecule type" value="Genomic_DNA"/>
</dbReference>
<name>A0A644XU01_9ZZZZ</name>
<comment type="subcellular location">
    <subcellularLocation>
        <location evidence="1">Membrane</location>
    </subcellularLocation>
</comment>
<dbReference type="Gene3D" id="3.40.1110.10">
    <property type="entry name" value="Calcium-transporting ATPase, cytoplasmic domain N"/>
    <property type="match status" value="1"/>
</dbReference>
<keyword evidence="4 6" id="KW-1133">Transmembrane helix</keyword>
<dbReference type="GO" id="GO:0005507">
    <property type="term" value="F:copper ion binding"/>
    <property type="evidence" value="ECO:0007669"/>
    <property type="project" value="TreeGrafter"/>
</dbReference>
<dbReference type="PRINTS" id="PR00119">
    <property type="entry name" value="CATATPASE"/>
</dbReference>
<dbReference type="Gene3D" id="3.40.50.1000">
    <property type="entry name" value="HAD superfamily/HAD-like"/>
    <property type="match status" value="1"/>
</dbReference>
<evidence type="ECO:0000256" key="3">
    <source>
        <dbReference type="ARBA" id="ARBA00022967"/>
    </source>
</evidence>
<dbReference type="GO" id="GO:0016887">
    <property type="term" value="F:ATP hydrolysis activity"/>
    <property type="evidence" value="ECO:0007669"/>
    <property type="project" value="InterPro"/>
</dbReference>
<dbReference type="Pfam" id="PF00702">
    <property type="entry name" value="Hydrolase"/>
    <property type="match status" value="1"/>
</dbReference>
<dbReference type="AlphaFoldDB" id="A0A644XU01"/>
<dbReference type="GO" id="GO:0055070">
    <property type="term" value="P:copper ion homeostasis"/>
    <property type="evidence" value="ECO:0007669"/>
    <property type="project" value="TreeGrafter"/>
</dbReference>
<dbReference type="PANTHER" id="PTHR43520">
    <property type="entry name" value="ATP7, ISOFORM B"/>
    <property type="match status" value="1"/>
</dbReference>
<evidence type="ECO:0000256" key="6">
    <source>
        <dbReference type="SAM" id="Phobius"/>
    </source>
</evidence>
<dbReference type="GO" id="GO:0043682">
    <property type="term" value="F:P-type divalent copper transporter activity"/>
    <property type="evidence" value="ECO:0007669"/>
    <property type="project" value="TreeGrafter"/>
</dbReference>
<dbReference type="GO" id="GO:0016020">
    <property type="term" value="C:membrane"/>
    <property type="evidence" value="ECO:0007669"/>
    <property type="project" value="UniProtKB-SubCell"/>
</dbReference>
<dbReference type="NCBIfam" id="TIGR01494">
    <property type="entry name" value="ATPase_P-type"/>
    <property type="match status" value="1"/>
</dbReference>
<evidence type="ECO:0000256" key="2">
    <source>
        <dbReference type="ARBA" id="ARBA00022692"/>
    </source>
</evidence>
<evidence type="ECO:0000256" key="4">
    <source>
        <dbReference type="ARBA" id="ARBA00022989"/>
    </source>
</evidence>
<dbReference type="GO" id="GO:0005524">
    <property type="term" value="F:ATP binding"/>
    <property type="evidence" value="ECO:0007669"/>
    <property type="project" value="InterPro"/>
</dbReference>
<dbReference type="SUPFAM" id="SSF56784">
    <property type="entry name" value="HAD-like"/>
    <property type="match status" value="1"/>
</dbReference>
<reference evidence="7" key="1">
    <citation type="submission" date="2019-08" db="EMBL/GenBank/DDBJ databases">
        <authorList>
            <person name="Kucharzyk K."/>
            <person name="Murdoch R.W."/>
            <person name="Higgins S."/>
            <person name="Loffler F."/>
        </authorList>
    </citation>
    <scope>NUCLEOTIDE SEQUENCE</scope>
</reference>
<protein>
    <submittedName>
        <fullName evidence="7">Copper-exporting P-type ATPase</fullName>
    </submittedName>
</protein>
<evidence type="ECO:0000256" key="1">
    <source>
        <dbReference type="ARBA" id="ARBA00004370"/>
    </source>
</evidence>
<dbReference type="InterPro" id="IPR023214">
    <property type="entry name" value="HAD_sf"/>
</dbReference>
<dbReference type="PRINTS" id="PR00120">
    <property type="entry name" value="HATPASE"/>
</dbReference>
<organism evidence="7">
    <name type="scientific">bioreactor metagenome</name>
    <dbReference type="NCBI Taxonomy" id="1076179"/>
    <lineage>
        <taxon>unclassified sequences</taxon>
        <taxon>metagenomes</taxon>
        <taxon>ecological metagenomes</taxon>
    </lineage>
</organism>
<dbReference type="PANTHER" id="PTHR43520:SF8">
    <property type="entry name" value="P-TYPE CU(+) TRANSPORTER"/>
    <property type="match status" value="1"/>
</dbReference>
<evidence type="ECO:0000256" key="5">
    <source>
        <dbReference type="ARBA" id="ARBA00023136"/>
    </source>
</evidence>
<feature type="transmembrane region" description="Helical" evidence="6">
    <location>
        <begin position="242"/>
        <end position="262"/>
    </location>
</feature>
<keyword evidence="5 6" id="KW-0472">Membrane</keyword>
<comment type="caution">
    <text evidence="7">The sequence shown here is derived from an EMBL/GenBank/DDBJ whole genome shotgun (WGS) entry which is preliminary data.</text>
</comment>
<evidence type="ECO:0000313" key="7">
    <source>
        <dbReference type="EMBL" id="MPM19241.1"/>
    </source>
</evidence>
<proteinExistence type="predicted"/>
<feature type="transmembrane region" description="Helical" evidence="6">
    <location>
        <begin position="268"/>
        <end position="289"/>
    </location>
</feature>
<dbReference type="InterPro" id="IPR001757">
    <property type="entry name" value="P_typ_ATPase"/>
</dbReference>
<dbReference type="InterPro" id="IPR023299">
    <property type="entry name" value="ATPase_P-typ_cyto_dom_N"/>
</dbReference>
<accession>A0A644XU01</accession>